<proteinExistence type="predicted"/>
<dbReference type="InterPro" id="IPR011777">
    <property type="entry name" value="Geranylgeranyl_Rdtase_fam"/>
</dbReference>
<sequence length="380" mass="42080">MNTTITIAGAGPAGLTTARHLAEEGWQVTVLEEHKKIGKPMQCAGLISKAGAVINKLPVQDCILNEIQGARIFAPNGEKLFLHKYETVALVLDREKLDLNCLKEAEKHGVEVRTNCKLIDARTDTVFLQQDERGEMLKTKILVGADGANSKVRSILGLRMPSENFVNSFQIRAKGRFEKEFVELHLGNFAKGFFAWVVPESRDTARIGIGTSVQENAQQALDKFLKEKNISVQKIEHTAGVIPIGQPLKEACKGNALLVGDAGFHAKATTGGGIVTGSIAARIAAETITEHLRNKKPLKNFDKNLAGLNKDLLLHWKVRRFLNSQTDEQLNRLFEKMKKAKIEEFLEKHGNMDHPSLFAGKLLSNPKIWFLLPEALKALR</sequence>
<dbReference type="Pfam" id="PF01494">
    <property type="entry name" value="FAD_binding_3"/>
    <property type="match status" value="1"/>
</dbReference>
<dbReference type="AlphaFoldDB" id="A0A7J4JUR2"/>
<evidence type="ECO:0000313" key="2">
    <source>
        <dbReference type="EMBL" id="HIH21448.1"/>
    </source>
</evidence>
<dbReference type="InterPro" id="IPR050407">
    <property type="entry name" value="Geranylgeranyl_reductase"/>
</dbReference>
<evidence type="ECO:0000259" key="1">
    <source>
        <dbReference type="Pfam" id="PF01494"/>
    </source>
</evidence>
<reference evidence="4" key="1">
    <citation type="journal article" date="2020" name="bioRxiv">
        <title>A rank-normalized archaeal taxonomy based on genome phylogeny resolves widespread incomplete and uneven classifications.</title>
        <authorList>
            <person name="Rinke C."/>
            <person name="Chuvochina M."/>
            <person name="Mussig A.J."/>
            <person name="Chaumeil P.-A."/>
            <person name="Waite D.W."/>
            <person name="Whitman W.B."/>
            <person name="Parks D.H."/>
            <person name="Hugenholtz P."/>
        </authorList>
    </citation>
    <scope>NUCLEOTIDE SEQUENCE [LARGE SCALE GENOMIC DNA]</scope>
</reference>
<dbReference type="PRINTS" id="PR00420">
    <property type="entry name" value="RNGMNOXGNASE"/>
</dbReference>
<dbReference type="EMBL" id="JAGVWB010000005">
    <property type="protein sequence ID" value="MBS3057956.1"/>
    <property type="molecule type" value="Genomic_DNA"/>
</dbReference>
<dbReference type="SUPFAM" id="SSF51905">
    <property type="entry name" value="FAD/NAD(P)-binding domain"/>
    <property type="match status" value="1"/>
</dbReference>
<dbReference type="EMBL" id="DUFW01000031">
    <property type="protein sequence ID" value="HIH21448.1"/>
    <property type="molecule type" value="Genomic_DNA"/>
</dbReference>
<gene>
    <name evidence="2" type="ORF">HA222_02160</name>
    <name evidence="3" type="ORF">J4478_00970</name>
</gene>
<dbReference type="PANTHER" id="PTHR42685:SF22">
    <property type="entry name" value="CONDITIONED MEDIUM FACTOR RECEPTOR 1"/>
    <property type="match status" value="1"/>
</dbReference>
<evidence type="ECO:0000313" key="4">
    <source>
        <dbReference type="Proteomes" id="UP000590964"/>
    </source>
</evidence>
<dbReference type="InterPro" id="IPR002938">
    <property type="entry name" value="FAD-bd"/>
</dbReference>
<evidence type="ECO:0000313" key="3">
    <source>
        <dbReference type="EMBL" id="MBS3057956.1"/>
    </source>
</evidence>
<dbReference type="InterPro" id="IPR036188">
    <property type="entry name" value="FAD/NAD-bd_sf"/>
</dbReference>
<dbReference type="Gene3D" id="3.50.50.60">
    <property type="entry name" value="FAD/NAD(P)-binding domain"/>
    <property type="match status" value="1"/>
</dbReference>
<accession>A0A7J4JUR2</accession>
<feature type="domain" description="FAD-binding" evidence="1">
    <location>
        <begin position="3"/>
        <end position="277"/>
    </location>
</feature>
<reference evidence="3" key="2">
    <citation type="submission" date="2021-03" db="EMBL/GenBank/DDBJ databases">
        <authorList>
            <person name="Jaffe A."/>
        </authorList>
    </citation>
    <scope>NUCLEOTIDE SEQUENCE</scope>
    <source>
        <strain evidence="3">RIFCSPLOWO2_01_FULL_43_13</strain>
    </source>
</reference>
<comment type="caution">
    <text evidence="2">The sequence shown here is derived from an EMBL/GenBank/DDBJ whole genome shotgun (WGS) entry which is preliminary data.</text>
</comment>
<dbReference type="GO" id="GO:0016628">
    <property type="term" value="F:oxidoreductase activity, acting on the CH-CH group of donors, NAD or NADP as acceptor"/>
    <property type="evidence" value="ECO:0007669"/>
    <property type="project" value="InterPro"/>
</dbReference>
<organism evidence="2 4">
    <name type="scientific">Candidatus Iainarchaeum sp</name>
    <dbReference type="NCBI Taxonomy" id="3101447"/>
    <lineage>
        <taxon>Archaea</taxon>
        <taxon>Candidatus Iainarchaeota</taxon>
        <taxon>Candidatus Iainarchaeia</taxon>
        <taxon>Candidatus Iainarchaeales</taxon>
        <taxon>Candidatus Iainarchaeaceae</taxon>
        <taxon>Candidatus Iainarchaeum</taxon>
    </lineage>
</organism>
<protein>
    <submittedName>
        <fullName evidence="2">Geranylgeranyl reductase family protein</fullName>
    </submittedName>
</protein>
<dbReference type="Proteomes" id="UP000680185">
    <property type="component" value="Unassembled WGS sequence"/>
</dbReference>
<dbReference type="GO" id="GO:0071949">
    <property type="term" value="F:FAD binding"/>
    <property type="evidence" value="ECO:0007669"/>
    <property type="project" value="InterPro"/>
</dbReference>
<reference evidence="3" key="3">
    <citation type="submission" date="2021-05" db="EMBL/GenBank/DDBJ databases">
        <title>Protein family content uncovers lineage relationships and bacterial pathway maintenance mechanisms in DPANN archaea.</title>
        <authorList>
            <person name="Castelle C.J."/>
            <person name="Meheust R."/>
            <person name="Jaffe A.L."/>
            <person name="Seitz K."/>
            <person name="Gong X."/>
            <person name="Baker B.J."/>
            <person name="Banfield J.F."/>
        </authorList>
    </citation>
    <scope>NUCLEOTIDE SEQUENCE</scope>
    <source>
        <strain evidence="3">RIFCSPLOWO2_01_FULL_43_13</strain>
    </source>
</reference>
<dbReference type="Gene3D" id="3.30.9.10">
    <property type="entry name" value="D-Amino Acid Oxidase, subunit A, domain 2"/>
    <property type="match status" value="1"/>
</dbReference>
<name>A0A7J4JUR2_9ARCH</name>
<dbReference type="NCBIfam" id="TIGR02032">
    <property type="entry name" value="GG-red-SF"/>
    <property type="match status" value="1"/>
</dbReference>
<dbReference type="PANTHER" id="PTHR42685">
    <property type="entry name" value="GERANYLGERANYL DIPHOSPHATE REDUCTASE"/>
    <property type="match status" value="1"/>
</dbReference>
<dbReference type="Proteomes" id="UP000590964">
    <property type="component" value="Unassembled WGS sequence"/>
</dbReference>